<gene>
    <name evidence="2" type="ORF">WISP_83674</name>
</gene>
<reference evidence="2" key="1">
    <citation type="submission" date="2019-10" db="EMBL/GenBank/DDBJ databases">
        <authorList>
            <person name="Soares A.E.R."/>
            <person name="Aleixo A."/>
            <person name="Schneider P."/>
            <person name="Miyaki C.Y."/>
            <person name="Schneider M.P."/>
            <person name="Mello C."/>
            <person name="Vasconcelos A.T.R."/>
        </authorList>
    </citation>
    <scope>NUCLEOTIDE SEQUENCE</scope>
    <source>
        <tissue evidence="2">Muscle</tissue>
    </source>
</reference>
<comment type="caution">
    <text evidence="2">The sequence shown here is derived from an EMBL/GenBank/DDBJ whole genome shotgun (WGS) entry which is preliminary data.</text>
</comment>
<proteinExistence type="predicted"/>
<evidence type="ECO:0000256" key="1">
    <source>
        <dbReference type="SAM" id="MobiDB-lite"/>
    </source>
</evidence>
<name>A0ABQ9D3P4_9PASS</name>
<keyword evidence="3" id="KW-1185">Reference proteome</keyword>
<evidence type="ECO:0000313" key="2">
    <source>
        <dbReference type="EMBL" id="KAJ7414479.1"/>
    </source>
</evidence>
<protein>
    <submittedName>
        <fullName evidence="2">Uncharacterized protein</fullName>
    </submittedName>
</protein>
<sequence>MSAASKMDMPPAKAERCAEGGGEGAPGTGAVLQTACGVAHGEAAVPLQPMEDHGGAEIHLQPMEETHARAGVCLKEGCEPVGNL</sequence>
<feature type="region of interest" description="Disordered" evidence="1">
    <location>
        <begin position="1"/>
        <end position="26"/>
    </location>
</feature>
<organism evidence="2 3">
    <name type="scientific">Willisornis vidua</name>
    <name type="common">Xingu scale-backed antbird</name>
    <dbReference type="NCBI Taxonomy" id="1566151"/>
    <lineage>
        <taxon>Eukaryota</taxon>
        <taxon>Metazoa</taxon>
        <taxon>Chordata</taxon>
        <taxon>Craniata</taxon>
        <taxon>Vertebrata</taxon>
        <taxon>Euteleostomi</taxon>
        <taxon>Archelosauria</taxon>
        <taxon>Archosauria</taxon>
        <taxon>Dinosauria</taxon>
        <taxon>Saurischia</taxon>
        <taxon>Theropoda</taxon>
        <taxon>Coelurosauria</taxon>
        <taxon>Aves</taxon>
        <taxon>Neognathae</taxon>
        <taxon>Neoaves</taxon>
        <taxon>Telluraves</taxon>
        <taxon>Australaves</taxon>
        <taxon>Passeriformes</taxon>
        <taxon>Thamnophilidae</taxon>
        <taxon>Willisornis</taxon>
    </lineage>
</organism>
<accession>A0ABQ9D3P4</accession>
<evidence type="ECO:0000313" key="3">
    <source>
        <dbReference type="Proteomes" id="UP001145742"/>
    </source>
</evidence>
<dbReference type="Proteomes" id="UP001145742">
    <property type="component" value="Unassembled WGS sequence"/>
</dbReference>
<dbReference type="EMBL" id="WHWB01034052">
    <property type="protein sequence ID" value="KAJ7414479.1"/>
    <property type="molecule type" value="Genomic_DNA"/>
</dbReference>